<feature type="active site" description="Proton donor" evidence="10 12">
    <location>
        <position position="609"/>
    </location>
</feature>
<feature type="binding site" evidence="10">
    <location>
        <position position="118"/>
    </location>
    <ligand>
        <name>acetyl-CoA</name>
        <dbReference type="ChEBI" id="CHEBI:57288"/>
    </ligand>
</feature>
<dbReference type="RefSeq" id="WP_079638504.1">
    <property type="nucleotide sequence ID" value="NZ_FUYP01000010.1"/>
</dbReference>
<dbReference type="Gene3D" id="3.20.20.360">
    <property type="entry name" value="Malate synthase, domain 3"/>
    <property type="match status" value="2"/>
</dbReference>
<comment type="similarity">
    <text evidence="10 13">Belongs to the malate synthase family. GlcB subfamily.</text>
</comment>
<evidence type="ECO:0000259" key="17">
    <source>
        <dbReference type="Pfam" id="PF20659"/>
    </source>
</evidence>
<evidence type="ECO:0000256" key="12">
    <source>
        <dbReference type="PIRSR" id="PIRSR601465-50"/>
    </source>
</evidence>
<dbReference type="SUPFAM" id="SSF51645">
    <property type="entry name" value="Malate synthase G"/>
    <property type="match status" value="1"/>
</dbReference>
<feature type="binding site" evidence="10">
    <location>
        <position position="318"/>
    </location>
    <ligand>
        <name>glyoxylate</name>
        <dbReference type="ChEBI" id="CHEBI:36655"/>
    </ligand>
</feature>
<dbReference type="InterPro" id="IPR044856">
    <property type="entry name" value="Malate_synth_C_sf"/>
</dbReference>
<dbReference type="InterPro" id="IPR046363">
    <property type="entry name" value="MS_N_TIM-barrel_dom"/>
</dbReference>
<comment type="subcellular location">
    <subcellularLocation>
        <location evidence="10 13">Cytoplasm</location>
    </subcellularLocation>
</comment>
<dbReference type="Pfam" id="PF01274">
    <property type="entry name" value="MS_TIM-barrel"/>
    <property type="match status" value="1"/>
</dbReference>
<dbReference type="PANTHER" id="PTHR42739:SF1">
    <property type="entry name" value="MALATE SYNTHASE G"/>
    <property type="match status" value="1"/>
</dbReference>
<organism evidence="18 19">
    <name type="scientific">Sphingopyxis flava</name>
    <dbReference type="NCBI Taxonomy" id="1507287"/>
    <lineage>
        <taxon>Bacteria</taxon>
        <taxon>Pseudomonadati</taxon>
        <taxon>Pseudomonadota</taxon>
        <taxon>Alphaproteobacteria</taxon>
        <taxon>Sphingomonadales</taxon>
        <taxon>Sphingomonadaceae</taxon>
        <taxon>Sphingopyxis</taxon>
    </lineage>
</organism>
<dbReference type="GO" id="GO:0005829">
    <property type="term" value="C:cytosol"/>
    <property type="evidence" value="ECO:0007669"/>
    <property type="project" value="TreeGrafter"/>
</dbReference>
<feature type="binding site" evidence="10">
    <location>
        <position position="410"/>
    </location>
    <ligand>
        <name>glyoxylate</name>
        <dbReference type="ChEBI" id="CHEBI:36655"/>
    </ligand>
</feature>
<comment type="subunit">
    <text evidence="10">Monomer.</text>
</comment>
<evidence type="ECO:0000256" key="10">
    <source>
        <dbReference type="HAMAP-Rule" id="MF_00641"/>
    </source>
</evidence>
<dbReference type="EC" id="2.3.3.9" evidence="10 11"/>
<dbReference type="GO" id="GO:0000287">
    <property type="term" value="F:magnesium ion binding"/>
    <property type="evidence" value="ECO:0007669"/>
    <property type="project" value="TreeGrafter"/>
</dbReference>
<reference evidence="19" key="1">
    <citation type="submission" date="2017-02" db="EMBL/GenBank/DDBJ databases">
        <authorList>
            <person name="Varghese N."/>
            <person name="Submissions S."/>
        </authorList>
    </citation>
    <scope>NUCLEOTIDE SEQUENCE [LARGE SCALE GENOMIC DNA]</scope>
    <source>
        <strain evidence="19">R11H</strain>
    </source>
</reference>
<dbReference type="Pfam" id="PF20659">
    <property type="entry name" value="MS_C"/>
    <property type="match status" value="1"/>
</dbReference>
<comment type="cofactor">
    <cofactor evidence="1 10">
        <name>Mg(2+)</name>
        <dbReference type="ChEBI" id="CHEBI:18420"/>
    </cofactor>
</comment>
<dbReference type="InterPro" id="IPR048357">
    <property type="entry name" value="MSG_insertion"/>
</dbReference>
<dbReference type="HAMAP" id="MF_00641">
    <property type="entry name" value="Malate_synth_G"/>
    <property type="match status" value="1"/>
</dbReference>
<feature type="domain" description="Malate synthase TIM barrel" evidence="14">
    <location>
        <begin position="314"/>
        <end position="546"/>
    </location>
</feature>
<dbReference type="InterPro" id="IPR011076">
    <property type="entry name" value="Malate_synth_sf"/>
</dbReference>
<dbReference type="NCBIfam" id="NF002825">
    <property type="entry name" value="PRK02999.1"/>
    <property type="match status" value="1"/>
</dbReference>
<dbReference type="OrthoDB" id="9762054at2"/>
<evidence type="ECO:0000256" key="2">
    <source>
        <dbReference type="ARBA" id="ARBA00022435"/>
    </source>
</evidence>
<keyword evidence="2 10" id="KW-0329">Glyoxylate bypass</keyword>
<evidence type="ECO:0000256" key="4">
    <source>
        <dbReference type="ARBA" id="ARBA00022532"/>
    </source>
</evidence>
<dbReference type="GO" id="GO:0009436">
    <property type="term" value="P:glyoxylate catabolic process"/>
    <property type="evidence" value="ECO:0007669"/>
    <property type="project" value="TreeGrafter"/>
</dbReference>
<evidence type="ECO:0000256" key="11">
    <source>
        <dbReference type="NCBIfam" id="TIGR01345"/>
    </source>
</evidence>
<dbReference type="Pfam" id="PF20658">
    <property type="entry name" value="MSG_insertion"/>
    <property type="match status" value="1"/>
</dbReference>
<dbReference type="UniPathway" id="UPA00703">
    <property type="reaction ID" value="UER00720"/>
</dbReference>
<keyword evidence="19" id="KW-1185">Reference proteome</keyword>
<accession>A0A1T5CGP6</accession>
<keyword evidence="4 10" id="KW-0816">Tricarboxylic acid cycle</keyword>
<proteinExistence type="inferred from homology"/>
<comment type="function">
    <text evidence="10">Involved in the glycolate utilization. Catalyzes the condensation and subsequent hydrolysis of acetyl-coenzyme A (acetyl-CoA) and glyoxylate to form malate and CoA.</text>
</comment>
<dbReference type="InterPro" id="IPR048356">
    <property type="entry name" value="MS_N"/>
</dbReference>
<feature type="domain" description="Malate synthase N-terminal" evidence="15">
    <location>
        <begin position="17"/>
        <end position="73"/>
    </location>
</feature>
<evidence type="ECO:0000256" key="3">
    <source>
        <dbReference type="ARBA" id="ARBA00022490"/>
    </source>
</evidence>
<evidence type="ECO:0000256" key="9">
    <source>
        <dbReference type="ARBA" id="ARBA00047918"/>
    </source>
</evidence>
<evidence type="ECO:0000256" key="7">
    <source>
        <dbReference type="ARBA" id="ARBA00022842"/>
    </source>
</evidence>
<feature type="domain" description="Malate synthase G alpha-beta insertion" evidence="16">
    <location>
        <begin position="158"/>
        <end position="188"/>
    </location>
</feature>
<evidence type="ECO:0000256" key="8">
    <source>
        <dbReference type="ARBA" id="ARBA00023097"/>
    </source>
</evidence>
<keyword evidence="7 10" id="KW-0460">Magnesium</keyword>
<feature type="binding site" evidence="10">
    <location>
        <position position="291"/>
    </location>
    <ligand>
        <name>acetyl-CoA</name>
        <dbReference type="ChEBI" id="CHEBI:57288"/>
    </ligand>
</feature>
<feature type="binding site" evidence="10">
    <location>
        <position position="254"/>
    </location>
    <ligand>
        <name>acetyl-CoA</name>
        <dbReference type="ChEBI" id="CHEBI:57288"/>
    </ligand>
</feature>
<dbReference type="InterPro" id="IPR048355">
    <property type="entry name" value="MS_C"/>
</dbReference>
<sequence>MTEFLDRGGLSVDSRLVSFIEDRAIPGTGVDAAAFWTDFGALLARFAPENAALLAKREELQAKIDAWHQARTDQPHDSAAYEAFLREIGYLVPEPAPFAVGTANVDPEIATMAGPQLVVPALNARFALNAANARWGSLYDAFYGTDALEAPAARPGGYDEERGAAVIARAKAFLDEAVPLAAGSWADWQGGEPALANPSQWVGKKPGGILLRHNGLHIELVVAPESAIGKTDPAGVADILLEAALTTIIDLEDSVAAVDGADKVLGYSNWLGLMRGDLVESFEKGGRTVTRAMATDREWTSPSGEPFTLHGRSVMFVRNVGHLMTTPMIRLPDGAEAPEGICDAVITSLCALHDLKGLGTLTNSRAGSIYIVKPKQHGPEECGFTDRLFDAAEDMLGLARHTIKVGVMDEERRTSANLAACIEAVKDRIVFINTGFLDRTGDEIHTSMRAGPMIPKGEMKASDWIAAYEDRNVRIGLACGLSGKAQIGKGMWAMPDMMRAMLDAKIGHPKSGANTAWVPSPTAATLHALHYHQVDVFERQREIAGEAAPGLDRLLAIPVANGRNWSEAEVIRELDNNCQGILGYVVRWIDQGVGCSKVPDIDDVGLMEDRATLRISSQALANWLLHGVCTEAQVDAALARMAAKVDAQNAGDPLYEKLTPDGIAWQAARALIFEGVTQPSGYTEPLLHKFRQAKKAA</sequence>
<dbReference type="GO" id="GO:0004474">
    <property type="term" value="F:malate synthase activity"/>
    <property type="evidence" value="ECO:0007669"/>
    <property type="project" value="UniProtKB-UniRule"/>
</dbReference>
<feature type="active site" description="Proton acceptor" evidence="10 12">
    <location>
        <position position="318"/>
    </location>
</feature>
<keyword evidence="3 10" id="KW-0963">Cytoplasm</keyword>
<evidence type="ECO:0000256" key="6">
    <source>
        <dbReference type="ARBA" id="ARBA00022723"/>
    </source>
</evidence>
<dbReference type="Proteomes" id="UP000190044">
    <property type="component" value="Unassembled WGS sequence"/>
</dbReference>
<feature type="binding site" evidence="10">
    <location>
        <position position="519"/>
    </location>
    <ligand>
        <name>acetyl-CoA</name>
        <dbReference type="ChEBI" id="CHEBI:57288"/>
    </ligand>
</feature>
<dbReference type="GO" id="GO:0006097">
    <property type="term" value="P:glyoxylate cycle"/>
    <property type="evidence" value="ECO:0007669"/>
    <property type="project" value="UniProtKB-UniRule"/>
</dbReference>
<feature type="domain" description="Malate synthase C-terminal" evidence="17">
    <location>
        <begin position="572"/>
        <end position="676"/>
    </location>
</feature>
<evidence type="ECO:0000256" key="13">
    <source>
        <dbReference type="RuleBase" id="RU003572"/>
    </source>
</evidence>
<evidence type="ECO:0000259" key="16">
    <source>
        <dbReference type="Pfam" id="PF20658"/>
    </source>
</evidence>
<evidence type="ECO:0000259" key="15">
    <source>
        <dbReference type="Pfam" id="PF20656"/>
    </source>
</evidence>
<gene>
    <name evidence="10" type="primary">glcB</name>
    <name evidence="18" type="ORF">SAMN06295937_101051</name>
</gene>
<evidence type="ECO:0000256" key="1">
    <source>
        <dbReference type="ARBA" id="ARBA00001946"/>
    </source>
</evidence>
<evidence type="ECO:0000256" key="5">
    <source>
        <dbReference type="ARBA" id="ARBA00022679"/>
    </source>
</evidence>
<evidence type="ECO:0000313" key="19">
    <source>
        <dbReference type="Proteomes" id="UP000190044"/>
    </source>
</evidence>
<dbReference type="GO" id="GO:0006099">
    <property type="term" value="P:tricarboxylic acid cycle"/>
    <property type="evidence" value="ECO:0007669"/>
    <property type="project" value="UniProtKB-KW"/>
</dbReference>
<dbReference type="Pfam" id="PF20656">
    <property type="entry name" value="MS_N"/>
    <property type="match status" value="1"/>
</dbReference>
<dbReference type="Gene3D" id="1.20.1220.12">
    <property type="entry name" value="Malate synthase, domain III"/>
    <property type="match status" value="1"/>
</dbReference>
<comment type="caution">
    <text evidence="10">Lacks conserved residue(s) required for the propagation of feature annotation.</text>
</comment>
<keyword evidence="6 10" id="KW-0479">Metal-binding</keyword>
<name>A0A1T5CGP6_9SPHN</name>
<feature type="modified residue" description="Cysteine sulfenic acid (-SOH)" evidence="10">
    <location>
        <position position="595"/>
    </location>
</feature>
<dbReference type="InterPro" id="IPR006253">
    <property type="entry name" value="Malate_synthG"/>
</dbReference>
<dbReference type="NCBIfam" id="TIGR01345">
    <property type="entry name" value="malate_syn_G"/>
    <property type="match status" value="1"/>
</dbReference>
<keyword evidence="5 10" id="KW-0808">Transferase</keyword>
<feature type="binding site" evidence="10">
    <location>
        <position position="438"/>
    </location>
    <ligand>
        <name>Mg(2+)</name>
        <dbReference type="ChEBI" id="CHEBI:18420"/>
    </ligand>
</feature>
<dbReference type="InterPro" id="IPR001465">
    <property type="entry name" value="Malate_synthase_TIM"/>
</dbReference>
<feature type="binding site" evidence="10">
    <location>
        <position position="410"/>
    </location>
    <ligand>
        <name>Mg(2+)</name>
        <dbReference type="ChEBI" id="CHEBI:18420"/>
    </ligand>
</feature>
<evidence type="ECO:0000313" key="18">
    <source>
        <dbReference type="EMBL" id="SKB58513.1"/>
    </source>
</evidence>
<dbReference type="PANTHER" id="PTHR42739">
    <property type="entry name" value="MALATE SYNTHASE G"/>
    <property type="match status" value="1"/>
</dbReference>
<keyword evidence="8 10" id="KW-0558">Oxidation</keyword>
<dbReference type="EMBL" id="FUYP01000010">
    <property type="protein sequence ID" value="SKB58513.1"/>
    <property type="molecule type" value="Genomic_DNA"/>
</dbReference>
<comment type="catalytic activity">
    <reaction evidence="9 10 13">
        <text>glyoxylate + acetyl-CoA + H2O = (S)-malate + CoA + H(+)</text>
        <dbReference type="Rhea" id="RHEA:18181"/>
        <dbReference type="ChEBI" id="CHEBI:15377"/>
        <dbReference type="ChEBI" id="CHEBI:15378"/>
        <dbReference type="ChEBI" id="CHEBI:15589"/>
        <dbReference type="ChEBI" id="CHEBI:36655"/>
        <dbReference type="ChEBI" id="CHEBI:57287"/>
        <dbReference type="ChEBI" id="CHEBI:57288"/>
        <dbReference type="EC" id="2.3.3.9"/>
    </reaction>
</comment>
<protein>
    <recommendedName>
        <fullName evidence="10 11">Malate synthase G</fullName>
        <ecNumber evidence="10 11">2.3.3.9</ecNumber>
    </recommendedName>
</protein>
<feature type="binding site" evidence="10">
    <location>
        <begin position="435"/>
        <end position="438"/>
    </location>
    <ligand>
        <name>glyoxylate</name>
        <dbReference type="ChEBI" id="CHEBI:36655"/>
    </ligand>
</feature>
<dbReference type="AlphaFoldDB" id="A0A1T5CGP6"/>
<feature type="binding site" evidence="10">
    <location>
        <begin position="125"/>
        <end position="126"/>
    </location>
    <ligand>
        <name>acetyl-CoA</name>
        <dbReference type="ChEBI" id="CHEBI:57288"/>
    </ligand>
</feature>
<evidence type="ECO:0000259" key="14">
    <source>
        <dbReference type="Pfam" id="PF01274"/>
    </source>
</evidence>
<comment type="pathway">
    <text evidence="10 13">Carbohydrate metabolism; glyoxylate cycle; (S)-malate from isocitrate: step 2/2.</text>
</comment>